<name>A0ABR3D4J9_NEUIN</name>
<organism evidence="2 3">
    <name type="scientific">Neurospora intermedia</name>
    <dbReference type="NCBI Taxonomy" id="5142"/>
    <lineage>
        <taxon>Eukaryota</taxon>
        <taxon>Fungi</taxon>
        <taxon>Dikarya</taxon>
        <taxon>Ascomycota</taxon>
        <taxon>Pezizomycotina</taxon>
        <taxon>Sordariomycetes</taxon>
        <taxon>Sordariomycetidae</taxon>
        <taxon>Sordariales</taxon>
        <taxon>Sordariaceae</taxon>
        <taxon>Neurospora</taxon>
    </lineage>
</organism>
<evidence type="ECO:0000256" key="1">
    <source>
        <dbReference type="SAM" id="MobiDB-lite"/>
    </source>
</evidence>
<accession>A0ABR3D4J9</accession>
<proteinExistence type="predicted"/>
<dbReference type="EMBL" id="JAVLET010000011">
    <property type="protein sequence ID" value="KAL0466773.1"/>
    <property type="molecule type" value="Genomic_DNA"/>
</dbReference>
<evidence type="ECO:0000313" key="3">
    <source>
        <dbReference type="Proteomes" id="UP001451303"/>
    </source>
</evidence>
<comment type="caution">
    <text evidence="2">The sequence shown here is derived from an EMBL/GenBank/DDBJ whole genome shotgun (WGS) entry which is preliminary data.</text>
</comment>
<protein>
    <submittedName>
        <fullName evidence="2">Uncharacterized protein</fullName>
    </submittedName>
</protein>
<reference evidence="2 3" key="1">
    <citation type="submission" date="2023-09" db="EMBL/GenBank/DDBJ databases">
        <title>Multi-omics analysis of a traditional fermented food reveals byproduct-associated fungal strains for waste-to-food upcycling.</title>
        <authorList>
            <consortium name="Lawrence Berkeley National Laboratory"/>
            <person name="Rekdal V.M."/>
            <person name="Villalobos-Escobedo J.M."/>
            <person name="Rodriguez-Valeron N."/>
            <person name="Garcia M.O."/>
            <person name="Vasquez D.P."/>
            <person name="Damayanti I."/>
            <person name="Sorensen P.M."/>
            <person name="Baidoo E.E."/>
            <person name="De Carvalho A.C."/>
            <person name="Riley R."/>
            <person name="Lipzen A."/>
            <person name="He G."/>
            <person name="Yan M."/>
            <person name="Haridas S."/>
            <person name="Daum C."/>
            <person name="Yoshinaga Y."/>
            <person name="Ng V."/>
            <person name="Grigoriev I.V."/>
            <person name="Munk R."/>
            <person name="Nuraida L."/>
            <person name="Wijaya C.H."/>
            <person name="Morales P.-C."/>
            <person name="Keasling J.D."/>
        </authorList>
    </citation>
    <scope>NUCLEOTIDE SEQUENCE [LARGE SCALE GENOMIC DNA]</scope>
    <source>
        <strain evidence="2 3">FGSC 2613</strain>
    </source>
</reference>
<sequence>MEATTAWASKAGQSGNRICTIKGKDQCRYRLLVRSAGDIARNWRESSQNPDRGVNLRLPSGMEPGVESQAPETFFNSTAESRKRYCQSCNRPPAGPNPTKDLSRLVHRAPQIIKAKYRQGRHGQPSDINEVDDDDDDTLPHQSNDTAHLFPIPPPGVRAHRDMTA</sequence>
<feature type="region of interest" description="Disordered" evidence="1">
    <location>
        <begin position="86"/>
        <end position="165"/>
    </location>
</feature>
<gene>
    <name evidence="2" type="ORF">QR685DRAFT_574852</name>
</gene>
<keyword evidence="3" id="KW-1185">Reference proteome</keyword>
<feature type="region of interest" description="Disordered" evidence="1">
    <location>
        <begin position="43"/>
        <end position="70"/>
    </location>
</feature>
<evidence type="ECO:0000313" key="2">
    <source>
        <dbReference type="EMBL" id="KAL0466773.1"/>
    </source>
</evidence>
<dbReference type="Proteomes" id="UP001451303">
    <property type="component" value="Unassembled WGS sequence"/>
</dbReference>